<comment type="caution">
    <text evidence="1">The sequence shown here is derived from an EMBL/GenBank/DDBJ whole genome shotgun (WGS) entry which is preliminary data.</text>
</comment>
<protein>
    <recommendedName>
        <fullName evidence="3">Head-to-tail adaptor</fullName>
    </recommendedName>
</protein>
<dbReference type="EMBL" id="JAVDUM010000017">
    <property type="protein sequence ID" value="MDR6868713.1"/>
    <property type="molecule type" value="Genomic_DNA"/>
</dbReference>
<sequence length="136" mass="14160">MTAPLPPSLADLALRMGLEAIDLDEGDTRARLQAALDDATALVLAEVAPTLADRWTAAAPSLIHIVIRTAARRAFENPRGIQQETLGEHTVGLTDTSGVFLTARELALIRKASMGRSGSAGVVGSLRTPSAYGDGA</sequence>
<reference evidence="1 2" key="1">
    <citation type="submission" date="2023-07" db="EMBL/GenBank/DDBJ databases">
        <title>Sorghum-associated microbial communities from plants grown in Nebraska, USA.</title>
        <authorList>
            <person name="Schachtman D."/>
        </authorList>
    </citation>
    <scope>NUCLEOTIDE SEQUENCE [LARGE SCALE GENOMIC DNA]</scope>
    <source>
        <strain evidence="1 2">2980</strain>
    </source>
</reference>
<evidence type="ECO:0008006" key="3">
    <source>
        <dbReference type="Google" id="ProtNLM"/>
    </source>
</evidence>
<evidence type="ECO:0000313" key="2">
    <source>
        <dbReference type="Proteomes" id="UP001259347"/>
    </source>
</evidence>
<proteinExistence type="predicted"/>
<organism evidence="1 2">
    <name type="scientific">Microbacterium resistens</name>
    <dbReference type="NCBI Taxonomy" id="156977"/>
    <lineage>
        <taxon>Bacteria</taxon>
        <taxon>Bacillati</taxon>
        <taxon>Actinomycetota</taxon>
        <taxon>Actinomycetes</taxon>
        <taxon>Micrococcales</taxon>
        <taxon>Microbacteriaceae</taxon>
        <taxon>Microbacterium</taxon>
    </lineage>
</organism>
<dbReference type="RefSeq" id="WP_310022810.1">
    <property type="nucleotide sequence ID" value="NZ_JAVDUM010000017.1"/>
</dbReference>
<keyword evidence="2" id="KW-1185">Reference proteome</keyword>
<evidence type="ECO:0000313" key="1">
    <source>
        <dbReference type="EMBL" id="MDR6868713.1"/>
    </source>
</evidence>
<gene>
    <name evidence="1" type="ORF">J2Y69_003337</name>
</gene>
<name>A0ABU1SHE6_9MICO</name>
<accession>A0ABU1SHE6</accession>
<dbReference type="Proteomes" id="UP001259347">
    <property type="component" value="Unassembled WGS sequence"/>
</dbReference>